<dbReference type="InterPro" id="IPR001810">
    <property type="entry name" value="F-box_dom"/>
</dbReference>
<evidence type="ECO:0000313" key="3">
    <source>
        <dbReference type="Proteomes" id="UP000054248"/>
    </source>
</evidence>
<feature type="domain" description="F-box" evidence="1">
    <location>
        <begin position="76"/>
        <end position="131"/>
    </location>
</feature>
<sequence length="585" mass="66465">MKPPRTETIVKALAILMAGVNEENGSQAVCEDTTTLDSRTLEKLSETEHALDLAKSCIVRHTDRLISDIRHRRNMDAPIHRLPPEIFTTILTHLSDAYLIEGKNWWMMEFMTVNRIWREAIINSPRLWRVIQLDYSPQFTSLFMKCSKTQLLSLSWDASLSSHLDSNNEEFKDVLELTIQNSSRLQLVDVVVCCKRGELALERLLSGPTPQLESLHIELSFKKGDWEVETGQFTLLGRKPLKEVVLRRASLFDWDSQRLSILRVLNLENITKAPSSNQILRILSASPSLELLRLAWIHSPTNTLQENMGSGEELIELPHLKDIHLHALSPSYYSSILSRIRPGLCDNVWVVDFESGTRSSLFCEDLWTGSDAMAALLHLSKTAIPASGNGYGLSIVVDQLEVKIKNAFKGEPDPAIKAECIVSFRHLKEQQRCIDLLGQFFSSLRFEIPPLGLTVKDGWSWYNKPPDFRSFGHSLTSLRVQGHRLCRIVQQQLGEQCRTADGTLTWICPKLSFIELFYNDVVEEDEEMDGMALLLAVQRRWSGEHGIPPALQPSGFHVWRCFSRFSSIATRAKLIKSIVPSFEIH</sequence>
<organism evidence="2 3">
    <name type="scientific">Tulasnella calospora MUT 4182</name>
    <dbReference type="NCBI Taxonomy" id="1051891"/>
    <lineage>
        <taxon>Eukaryota</taxon>
        <taxon>Fungi</taxon>
        <taxon>Dikarya</taxon>
        <taxon>Basidiomycota</taxon>
        <taxon>Agaricomycotina</taxon>
        <taxon>Agaricomycetes</taxon>
        <taxon>Cantharellales</taxon>
        <taxon>Tulasnellaceae</taxon>
        <taxon>Tulasnella</taxon>
    </lineage>
</organism>
<reference evidence="3" key="2">
    <citation type="submission" date="2015-01" db="EMBL/GenBank/DDBJ databases">
        <title>Evolutionary Origins and Diversification of the Mycorrhizal Mutualists.</title>
        <authorList>
            <consortium name="DOE Joint Genome Institute"/>
            <consortium name="Mycorrhizal Genomics Consortium"/>
            <person name="Kohler A."/>
            <person name="Kuo A."/>
            <person name="Nagy L.G."/>
            <person name="Floudas D."/>
            <person name="Copeland A."/>
            <person name="Barry K.W."/>
            <person name="Cichocki N."/>
            <person name="Veneault-Fourrey C."/>
            <person name="LaButti K."/>
            <person name="Lindquist E.A."/>
            <person name="Lipzen A."/>
            <person name="Lundell T."/>
            <person name="Morin E."/>
            <person name="Murat C."/>
            <person name="Riley R."/>
            <person name="Ohm R."/>
            <person name="Sun H."/>
            <person name="Tunlid A."/>
            <person name="Henrissat B."/>
            <person name="Grigoriev I.V."/>
            <person name="Hibbett D.S."/>
            <person name="Martin F."/>
        </authorList>
    </citation>
    <scope>NUCLEOTIDE SEQUENCE [LARGE SCALE GENOMIC DNA]</scope>
    <source>
        <strain evidence="3">MUT 4182</strain>
    </source>
</reference>
<protein>
    <recommendedName>
        <fullName evidence="1">F-box domain-containing protein</fullName>
    </recommendedName>
</protein>
<dbReference type="AlphaFoldDB" id="A0A0C3L0G8"/>
<accession>A0A0C3L0G8</accession>
<dbReference type="HOGENOM" id="CLU_475032_0_0_1"/>
<dbReference type="Proteomes" id="UP000054248">
    <property type="component" value="Unassembled WGS sequence"/>
</dbReference>
<dbReference type="EMBL" id="KN823013">
    <property type="protein sequence ID" value="KIO27163.1"/>
    <property type="molecule type" value="Genomic_DNA"/>
</dbReference>
<reference evidence="2 3" key="1">
    <citation type="submission" date="2014-04" db="EMBL/GenBank/DDBJ databases">
        <authorList>
            <consortium name="DOE Joint Genome Institute"/>
            <person name="Kuo A."/>
            <person name="Girlanda M."/>
            <person name="Perotto S."/>
            <person name="Kohler A."/>
            <person name="Nagy L.G."/>
            <person name="Floudas D."/>
            <person name="Copeland A."/>
            <person name="Barry K.W."/>
            <person name="Cichocki N."/>
            <person name="Veneault-Fourrey C."/>
            <person name="LaButti K."/>
            <person name="Lindquist E.A."/>
            <person name="Lipzen A."/>
            <person name="Lundell T."/>
            <person name="Morin E."/>
            <person name="Murat C."/>
            <person name="Sun H."/>
            <person name="Tunlid A."/>
            <person name="Henrissat B."/>
            <person name="Grigoriev I.V."/>
            <person name="Hibbett D.S."/>
            <person name="Martin F."/>
            <person name="Nordberg H.P."/>
            <person name="Cantor M.N."/>
            <person name="Hua S.X."/>
        </authorList>
    </citation>
    <scope>NUCLEOTIDE SEQUENCE [LARGE SCALE GENOMIC DNA]</scope>
    <source>
        <strain evidence="2 3">MUT 4182</strain>
    </source>
</reference>
<dbReference type="SUPFAM" id="SSF52047">
    <property type="entry name" value="RNI-like"/>
    <property type="match status" value="1"/>
</dbReference>
<dbReference type="OrthoDB" id="3172239at2759"/>
<keyword evidence="3" id="KW-1185">Reference proteome</keyword>
<evidence type="ECO:0000259" key="1">
    <source>
        <dbReference type="PROSITE" id="PS50181"/>
    </source>
</evidence>
<evidence type="ECO:0000313" key="2">
    <source>
        <dbReference type="EMBL" id="KIO27163.1"/>
    </source>
</evidence>
<dbReference type="STRING" id="1051891.A0A0C3L0G8"/>
<proteinExistence type="predicted"/>
<name>A0A0C3L0G8_9AGAM</name>
<dbReference type="PROSITE" id="PS50181">
    <property type="entry name" value="FBOX"/>
    <property type="match status" value="1"/>
</dbReference>
<gene>
    <name evidence="2" type="ORF">M407DRAFT_23580</name>
</gene>